<dbReference type="PANTHER" id="PTHR43155">
    <property type="entry name" value="CYCLIC DI-GMP PHOSPHODIESTERASE PA4108-RELATED"/>
    <property type="match status" value="1"/>
</dbReference>
<dbReference type="InterPro" id="IPR003607">
    <property type="entry name" value="HD/PDEase_dom"/>
</dbReference>
<dbReference type="Gene3D" id="3.30.450.40">
    <property type="match status" value="1"/>
</dbReference>
<dbReference type="SUPFAM" id="SSF55781">
    <property type="entry name" value="GAF domain-like"/>
    <property type="match status" value="1"/>
</dbReference>
<name>A0ABN6PI84_9BURK</name>
<gene>
    <name evidence="2" type="ORF">CATMQ487_16590</name>
</gene>
<sequence length="524" mass="58364">MWAADLSEVDFGRIHRWLQRACGTGTPLLLCDAQGGVLQQGGSAADVQLAERVAAQVEAGFAWPFEGGGLAAQALGSDHTLLYRPVESGSQRIGWLATCIGSGDPASMAVDDLAEAMEDLAASVGEQARLHDERTRLRGELDGMTEELAERYEELHMVYGVDEHVRHHGHDKRAFELLLRDCARQLEIDVVAYVKPDSGECLWATELSRPIHNLDLVLVEMRGDLFRFVQSTRESLVLNAPDDPRRAYVFTDMPYRVLACPVNNGQRVDSMLVLLNHAHKPDFSNGDRRLAEILASQLSNLLHTSTLVARLSSFTEQMAAALVEAVEAKDPYTRGHSERVHHLSMEIGRALELDETELEHLFWGSLLHDVGKIGIPDAVLCKPGRLTRDEYAFIMVHPERSYEILRHIEYLKDAVPGARHHQEKWDGTGYPHGLKGERIPLHARIIAVADTYDSITSSRAYRAGRSHEEAMREIERVSGSQLDPSVVAVFRTLCAAEPEWLLRFRIRREGAADSLGQVVQGHHG</sequence>
<dbReference type="EMBL" id="AP025730">
    <property type="protein sequence ID" value="BDI04689.1"/>
    <property type="molecule type" value="Genomic_DNA"/>
</dbReference>
<reference evidence="2" key="1">
    <citation type="submission" date="2022-04" db="EMBL/GenBank/DDBJ databases">
        <title>Whole genome sequence of Sphaerotilus sp. FB-5.</title>
        <authorList>
            <person name="Takeda M."/>
            <person name="Narihara S."/>
            <person name="Akimoto M."/>
            <person name="Akimoto R."/>
            <person name="Nishiyashiki S."/>
            <person name="Murakami T."/>
        </authorList>
    </citation>
    <scope>NUCLEOTIDE SEQUENCE</scope>
    <source>
        <strain evidence="2">FB-5</strain>
    </source>
</reference>
<evidence type="ECO:0000259" key="1">
    <source>
        <dbReference type="PROSITE" id="PS51832"/>
    </source>
</evidence>
<protein>
    <recommendedName>
        <fullName evidence="1">HD-GYP domain-containing protein</fullName>
    </recommendedName>
</protein>
<dbReference type="Proteomes" id="UP001057498">
    <property type="component" value="Chromosome"/>
</dbReference>
<dbReference type="CDD" id="cd00077">
    <property type="entry name" value="HDc"/>
    <property type="match status" value="1"/>
</dbReference>
<dbReference type="InterPro" id="IPR029016">
    <property type="entry name" value="GAF-like_dom_sf"/>
</dbReference>
<dbReference type="Pfam" id="PF13487">
    <property type="entry name" value="HD_5"/>
    <property type="match status" value="1"/>
</dbReference>
<organism evidence="2 3">
    <name type="scientific">Sphaerotilus microaerophilus</name>
    <dbReference type="NCBI Taxonomy" id="2914710"/>
    <lineage>
        <taxon>Bacteria</taxon>
        <taxon>Pseudomonadati</taxon>
        <taxon>Pseudomonadota</taxon>
        <taxon>Betaproteobacteria</taxon>
        <taxon>Burkholderiales</taxon>
        <taxon>Sphaerotilaceae</taxon>
        <taxon>Sphaerotilus</taxon>
    </lineage>
</organism>
<proteinExistence type="predicted"/>
<dbReference type="PROSITE" id="PS51832">
    <property type="entry name" value="HD_GYP"/>
    <property type="match status" value="1"/>
</dbReference>
<evidence type="ECO:0000313" key="2">
    <source>
        <dbReference type="EMBL" id="BDI04689.1"/>
    </source>
</evidence>
<accession>A0ABN6PI84</accession>
<evidence type="ECO:0000313" key="3">
    <source>
        <dbReference type="Proteomes" id="UP001057498"/>
    </source>
</evidence>
<keyword evidence="3" id="KW-1185">Reference proteome</keyword>
<dbReference type="SMART" id="SM00471">
    <property type="entry name" value="HDc"/>
    <property type="match status" value="1"/>
</dbReference>
<feature type="domain" description="HD-GYP" evidence="1">
    <location>
        <begin position="311"/>
        <end position="506"/>
    </location>
</feature>
<dbReference type="RefSeq" id="WP_251972792.1">
    <property type="nucleotide sequence ID" value="NZ_AP025730.1"/>
</dbReference>
<dbReference type="SUPFAM" id="SSF109604">
    <property type="entry name" value="HD-domain/PDEase-like"/>
    <property type="match status" value="1"/>
</dbReference>
<dbReference type="Gene3D" id="1.10.3210.10">
    <property type="entry name" value="Hypothetical protein af1432"/>
    <property type="match status" value="1"/>
</dbReference>
<dbReference type="InterPro" id="IPR037522">
    <property type="entry name" value="HD_GYP_dom"/>
</dbReference>